<dbReference type="PANTHER" id="PTHR30028:SF0">
    <property type="entry name" value="PROTEIN ALUMINUM SENSITIVE 3"/>
    <property type="match status" value="1"/>
</dbReference>
<evidence type="ECO:0000256" key="8">
    <source>
        <dbReference type="SAM" id="Phobius"/>
    </source>
</evidence>
<proteinExistence type="inferred from homology"/>
<dbReference type="InterPro" id="IPR005226">
    <property type="entry name" value="UPF0014_fam"/>
</dbReference>
<evidence type="ECO:0000256" key="2">
    <source>
        <dbReference type="ARBA" id="ARBA00005268"/>
    </source>
</evidence>
<feature type="transmembrane region" description="Helical" evidence="8">
    <location>
        <begin position="137"/>
        <end position="159"/>
    </location>
</feature>
<feature type="transmembrane region" description="Helical" evidence="8">
    <location>
        <begin position="104"/>
        <end position="125"/>
    </location>
</feature>
<dbReference type="Pfam" id="PF00005">
    <property type="entry name" value="ABC_tran"/>
    <property type="match status" value="1"/>
</dbReference>
<dbReference type="Gene3D" id="3.40.50.300">
    <property type="entry name" value="P-loop containing nucleotide triphosphate hydrolases"/>
    <property type="match status" value="1"/>
</dbReference>
<evidence type="ECO:0000313" key="11">
    <source>
        <dbReference type="Proteomes" id="UP001530315"/>
    </source>
</evidence>
<dbReference type="AlphaFoldDB" id="A0ABD3MX37"/>
<evidence type="ECO:0000256" key="6">
    <source>
        <dbReference type="ARBA" id="ARBA00022989"/>
    </source>
</evidence>
<gene>
    <name evidence="10" type="ORF">ACHAW5_006710</name>
</gene>
<keyword evidence="4" id="KW-0547">Nucleotide-binding</keyword>
<name>A0ABD3MX37_9STRA</name>
<keyword evidence="11" id="KW-1185">Reference proteome</keyword>
<feature type="transmembrane region" description="Helical" evidence="8">
    <location>
        <begin position="12"/>
        <end position="35"/>
    </location>
</feature>
<keyword evidence="3 8" id="KW-0812">Transmembrane</keyword>
<dbReference type="SMART" id="SM00382">
    <property type="entry name" value="AAA"/>
    <property type="match status" value="1"/>
</dbReference>
<dbReference type="PROSITE" id="PS00211">
    <property type="entry name" value="ABC_TRANSPORTER_1"/>
    <property type="match status" value="1"/>
</dbReference>
<dbReference type="InterPro" id="IPR003593">
    <property type="entry name" value="AAA+_ATPase"/>
</dbReference>
<dbReference type="InterPro" id="IPR027417">
    <property type="entry name" value="P-loop_NTPase"/>
</dbReference>
<keyword evidence="7 8" id="KW-0472">Membrane</keyword>
<dbReference type="SUPFAM" id="SSF52540">
    <property type="entry name" value="P-loop containing nucleoside triphosphate hydrolases"/>
    <property type="match status" value="1"/>
</dbReference>
<keyword evidence="6 8" id="KW-1133">Transmembrane helix</keyword>
<evidence type="ECO:0000256" key="7">
    <source>
        <dbReference type="ARBA" id="ARBA00023136"/>
    </source>
</evidence>
<evidence type="ECO:0000256" key="4">
    <source>
        <dbReference type="ARBA" id="ARBA00022741"/>
    </source>
</evidence>
<evidence type="ECO:0000259" key="9">
    <source>
        <dbReference type="PROSITE" id="PS50893"/>
    </source>
</evidence>
<dbReference type="GO" id="GO:0016020">
    <property type="term" value="C:membrane"/>
    <property type="evidence" value="ECO:0007669"/>
    <property type="project" value="UniProtKB-SubCell"/>
</dbReference>
<comment type="similarity">
    <text evidence="2">Belongs to the UPF0014 family.</text>
</comment>
<comment type="caution">
    <text evidence="10">The sequence shown here is derived from an EMBL/GenBank/DDBJ whole genome shotgun (WGS) entry which is preliminary data.</text>
</comment>
<feature type="domain" description="ABC transporter" evidence="9">
    <location>
        <begin position="353"/>
        <end position="602"/>
    </location>
</feature>
<organism evidence="10 11">
    <name type="scientific">Stephanodiscus triporus</name>
    <dbReference type="NCBI Taxonomy" id="2934178"/>
    <lineage>
        <taxon>Eukaryota</taxon>
        <taxon>Sar</taxon>
        <taxon>Stramenopiles</taxon>
        <taxon>Ochrophyta</taxon>
        <taxon>Bacillariophyta</taxon>
        <taxon>Coscinodiscophyceae</taxon>
        <taxon>Thalassiosirophycidae</taxon>
        <taxon>Stephanodiscales</taxon>
        <taxon>Stephanodiscaceae</taxon>
        <taxon>Stephanodiscus</taxon>
    </lineage>
</organism>
<protein>
    <recommendedName>
        <fullName evidence="9">ABC transporter domain-containing protein</fullName>
    </recommendedName>
</protein>
<dbReference type="GO" id="GO:0005524">
    <property type="term" value="F:ATP binding"/>
    <property type="evidence" value="ECO:0007669"/>
    <property type="project" value="UniProtKB-KW"/>
</dbReference>
<dbReference type="PROSITE" id="PS50893">
    <property type="entry name" value="ABC_TRANSPORTER_2"/>
    <property type="match status" value="1"/>
</dbReference>
<dbReference type="InterPro" id="IPR003439">
    <property type="entry name" value="ABC_transporter-like_ATP-bd"/>
</dbReference>
<evidence type="ECO:0000256" key="3">
    <source>
        <dbReference type="ARBA" id="ARBA00022692"/>
    </source>
</evidence>
<evidence type="ECO:0000256" key="1">
    <source>
        <dbReference type="ARBA" id="ARBA00004141"/>
    </source>
</evidence>
<evidence type="ECO:0000256" key="5">
    <source>
        <dbReference type="ARBA" id="ARBA00022840"/>
    </source>
</evidence>
<reference evidence="10 11" key="1">
    <citation type="submission" date="2024-10" db="EMBL/GenBank/DDBJ databases">
        <title>Updated reference genomes for cyclostephanoid diatoms.</title>
        <authorList>
            <person name="Roberts W.R."/>
            <person name="Alverson A.J."/>
        </authorList>
    </citation>
    <scope>NUCLEOTIDE SEQUENCE [LARGE SCALE GENOMIC DNA]</scope>
    <source>
        <strain evidence="10 11">AJA276-08</strain>
    </source>
</reference>
<evidence type="ECO:0000313" key="10">
    <source>
        <dbReference type="EMBL" id="KAL3768514.1"/>
    </source>
</evidence>
<dbReference type="Proteomes" id="UP001530315">
    <property type="component" value="Unassembled WGS sequence"/>
</dbReference>
<feature type="transmembrane region" description="Helical" evidence="8">
    <location>
        <begin position="232"/>
        <end position="256"/>
    </location>
</feature>
<dbReference type="PANTHER" id="PTHR30028">
    <property type="entry name" value="UPF0014 INNER MEMBRANE PROTEIN YBBM-RELATED"/>
    <property type="match status" value="1"/>
</dbReference>
<dbReference type="InterPro" id="IPR017871">
    <property type="entry name" value="ABC_transporter-like_CS"/>
</dbReference>
<comment type="subcellular location">
    <subcellularLocation>
        <location evidence="1">Membrane</location>
        <topology evidence="1">Multi-pass membrane protein</topology>
    </subcellularLocation>
</comment>
<accession>A0ABD3MX37</accession>
<feature type="transmembrane region" description="Helical" evidence="8">
    <location>
        <begin position="192"/>
        <end position="212"/>
    </location>
</feature>
<dbReference type="EMBL" id="JALLAZ020001675">
    <property type="protein sequence ID" value="KAL3768514.1"/>
    <property type="molecule type" value="Genomic_DNA"/>
</dbReference>
<sequence>MTHEDSATHANGVVHVSIPVLVLSALPLLCLAFIGHDLGMRNELIVGMIRSFVQLMILGLILHPIFIIGMDMPWLVGIYVLFMALIATRESMSRIKYTYQYHKLMTFLAILLPIIAVGAFAFLVIIRPEPRWNPQYVIPICGMLMGNIISGVSLTANNLTRQIVEGGRREIELFLSFGATGWESMGRLTKEAVGAGATPVINSLNVIGLVSIPGMMTGQILGGSPVSEAAHYQILIMYLIATCLFGAIFTNVFILYRIAFDAGAHILRIDRFVELVDEKQNKNSGVSITENLIGGLRSCCCGLWGGKQHATGTALTNDAEMQNLNYGSGNSAPSNGITILTRQVSSDDSLPFFRIESLSFSVPKSHLKKRRNINADAESSLPPSPPQTQRVLCTDLNISLNKGEIGIVKGPSGSGKSTLLRVLSGLTPMDCGDVITCGISLNGCYSNQRHGFRHDMVQWRTQVRYVTQYKVDLPGTPRDFISRISSFHSHSKFDNPSEDEMILQTVSYLQRWGMGEIDYGNDHNRDHPLEREWKTLSGGESQRMLLAIAMSSHKRILLLDEATSGLDDKTQKRVEESVVDYVKTNGVVVLWVTHSEDIAERILAI</sequence>
<keyword evidence="5" id="KW-0067">ATP-binding</keyword>
<dbReference type="Pfam" id="PF03649">
    <property type="entry name" value="UPF0014"/>
    <property type="match status" value="1"/>
</dbReference>